<dbReference type="InterPro" id="IPR038484">
    <property type="entry name" value="MucB/RseB_C_sf"/>
</dbReference>
<evidence type="ECO:0000259" key="7">
    <source>
        <dbReference type="Pfam" id="PF17188"/>
    </source>
</evidence>
<dbReference type="InterPro" id="IPR005588">
    <property type="entry name" value="MucB_RseB"/>
</dbReference>
<comment type="subcellular location">
    <subcellularLocation>
        <location evidence="1">Periplasm</location>
    </subcellularLocation>
</comment>
<organism evidence="8 9">
    <name type="scientific">Pseudohalioglobus sediminis</name>
    <dbReference type="NCBI Taxonomy" id="2606449"/>
    <lineage>
        <taxon>Bacteria</taxon>
        <taxon>Pseudomonadati</taxon>
        <taxon>Pseudomonadota</taxon>
        <taxon>Gammaproteobacteria</taxon>
        <taxon>Cellvibrionales</taxon>
        <taxon>Halieaceae</taxon>
        <taxon>Pseudohalioglobus</taxon>
    </lineage>
</organism>
<dbReference type="RefSeq" id="WP_149610457.1">
    <property type="nucleotide sequence ID" value="NZ_VTUX01000002.1"/>
</dbReference>
<feature type="chain" id="PRO_5023100827" evidence="5">
    <location>
        <begin position="28"/>
        <end position="318"/>
    </location>
</feature>
<gene>
    <name evidence="8" type="ORF">F0M18_05790</name>
</gene>
<keyword evidence="9" id="KW-1185">Reference proteome</keyword>
<dbReference type="InterPro" id="IPR033436">
    <property type="entry name" value="MucB/RseB_C"/>
</dbReference>
<keyword evidence="3 5" id="KW-0732">Signal</keyword>
<dbReference type="Pfam" id="PF03888">
    <property type="entry name" value="MucB_RseB"/>
    <property type="match status" value="1"/>
</dbReference>
<dbReference type="AlphaFoldDB" id="A0A5B0X1Z0"/>
<dbReference type="GO" id="GO:0045152">
    <property type="term" value="F:antisigma factor binding"/>
    <property type="evidence" value="ECO:0007669"/>
    <property type="project" value="TreeGrafter"/>
</dbReference>
<evidence type="ECO:0000313" key="9">
    <source>
        <dbReference type="Proteomes" id="UP000323708"/>
    </source>
</evidence>
<evidence type="ECO:0000259" key="6">
    <source>
        <dbReference type="Pfam" id="PF03888"/>
    </source>
</evidence>
<dbReference type="InterPro" id="IPR033434">
    <property type="entry name" value="MucB/RseB_N"/>
</dbReference>
<comment type="similarity">
    <text evidence="2">Belongs to the RseB family.</text>
</comment>
<dbReference type="Gene3D" id="3.30.200.100">
    <property type="entry name" value="MucB/RseB, C-terminal domain"/>
    <property type="match status" value="1"/>
</dbReference>
<evidence type="ECO:0000256" key="3">
    <source>
        <dbReference type="ARBA" id="ARBA00022729"/>
    </source>
</evidence>
<protein>
    <submittedName>
        <fullName evidence="8">Negative regulator for alginate biosynthesis</fullName>
    </submittedName>
</protein>
<proteinExistence type="inferred from homology"/>
<feature type="domain" description="MucB/RseB N-terminal" evidence="6">
    <location>
        <begin position="37"/>
        <end position="197"/>
    </location>
</feature>
<dbReference type="EMBL" id="VTUX01000002">
    <property type="protein sequence ID" value="KAA1193350.1"/>
    <property type="molecule type" value="Genomic_DNA"/>
</dbReference>
<feature type="signal peptide" evidence="5">
    <location>
        <begin position="1"/>
        <end position="27"/>
    </location>
</feature>
<dbReference type="PANTHER" id="PTHR38782:SF1">
    <property type="entry name" value="SIGMA-E FACTOR REGULATORY PROTEIN RSEB"/>
    <property type="match status" value="1"/>
</dbReference>
<dbReference type="CDD" id="cd16327">
    <property type="entry name" value="RseB"/>
    <property type="match status" value="1"/>
</dbReference>
<dbReference type="Gene3D" id="2.50.20.10">
    <property type="entry name" value="Lipoprotein localisation LolA/LolB/LppX"/>
    <property type="match status" value="1"/>
</dbReference>
<keyword evidence="4" id="KW-0574">Periplasm</keyword>
<dbReference type="PIRSF" id="PIRSF005427">
    <property type="entry name" value="RseB"/>
    <property type="match status" value="1"/>
</dbReference>
<feature type="domain" description="MucB/RseB C-terminal" evidence="7">
    <location>
        <begin position="223"/>
        <end position="315"/>
    </location>
</feature>
<evidence type="ECO:0000256" key="1">
    <source>
        <dbReference type="ARBA" id="ARBA00004418"/>
    </source>
</evidence>
<evidence type="ECO:0000256" key="2">
    <source>
        <dbReference type="ARBA" id="ARBA00008150"/>
    </source>
</evidence>
<dbReference type="Pfam" id="PF17188">
    <property type="entry name" value="MucB_RseB_C"/>
    <property type="match status" value="1"/>
</dbReference>
<dbReference type="Proteomes" id="UP000323708">
    <property type="component" value="Unassembled WGS sequence"/>
</dbReference>
<dbReference type="PANTHER" id="PTHR38782">
    <property type="match status" value="1"/>
</dbReference>
<reference evidence="8 9" key="1">
    <citation type="submission" date="2019-09" db="EMBL/GenBank/DDBJ databases">
        <authorList>
            <person name="Chen X.-Y."/>
        </authorList>
    </citation>
    <scope>NUCLEOTIDE SEQUENCE [LARGE SCALE GENOMIC DNA]</scope>
    <source>
        <strain evidence="8 9">NY5</strain>
    </source>
</reference>
<dbReference type="GO" id="GO:0032885">
    <property type="term" value="P:regulation of polysaccharide biosynthetic process"/>
    <property type="evidence" value="ECO:0007669"/>
    <property type="project" value="TreeGrafter"/>
</dbReference>
<evidence type="ECO:0000256" key="5">
    <source>
        <dbReference type="SAM" id="SignalP"/>
    </source>
</evidence>
<name>A0A5B0X1Z0_9GAMM</name>
<evidence type="ECO:0000256" key="4">
    <source>
        <dbReference type="ARBA" id="ARBA00022764"/>
    </source>
</evidence>
<evidence type="ECO:0000313" key="8">
    <source>
        <dbReference type="EMBL" id="KAA1193350.1"/>
    </source>
</evidence>
<accession>A0A5B0X1Z0</accession>
<dbReference type="GO" id="GO:0030288">
    <property type="term" value="C:outer membrane-bounded periplasmic space"/>
    <property type="evidence" value="ECO:0007669"/>
    <property type="project" value="TreeGrafter"/>
</dbReference>
<comment type="caution">
    <text evidence="8">The sequence shown here is derived from an EMBL/GenBank/DDBJ whole genome shotgun (WGS) entry which is preliminary data.</text>
</comment>
<sequence>MPVLPNIGAVRGAFFAITLLLSAAASADTCPEVDREALEWLDRMSRSVHEVSYHGVVTYQRGDMDMQVMQVSHSVTGDTSSERLTQLTGQGAQIVRPEHPLDCVHPGHKLLRLSNQIDGGYCGVAAQYRFQVTDGERVAGRKAVRVLISPRDMYRYGYAMDLDRKTGLLLKTTTLGRGNRVLEQFQFAEISYNKRVPEGVDINVVHEAEHPAPGAVQQPARLPQGWRLGWLPQGFVATASEPANAGRKTFTDGLAVFSVFVEVLDREIRPGEGLVREGSTTSYSRGLSLTGSPLLITVVGEVPVNTARMVADSVRWVR</sequence>